<dbReference type="GO" id="GO:0000786">
    <property type="term" value="C:nucleosome"/>
    <property type="evidence" value="ECO:0007669"/>
    <property type="project" value="UniProtKB-KW"/>
</dbReference>
<dbReference type="PRINTS" id="PR00620">
    <property type="entry name" value="HISTONEH2A"/>
</dbReference>
<comment type="subunit">
    <text evidence="4">The nucleosome is a histone octamer containing two molecules each of H2A, H2B, H3 and H4 assembled in one H3-H4 heterotetramer and two H2A-H2B heterodimers. The octamer wraps approximately 147 bp of DNA.</text>
</comment>
<evidence type="ECO:0000256" key="2">
    <source>
        <dbReference type="ARBA" id="ARBA00010691"/>
    </source>
</evidence>
<proteinExistence type="inferred from homology"/>
<dbReference type="GO" id="GO:0005634">
    <property type="term" value="C:nucleus"/>
    <property type="evidence" value="ECO:0007669"/>
    <property type="project" value="UniProtKB-SubCell"/>
</dbReference>
<reference evidence="7" key="1">
    <citation type="journal article" date="2020" name="Stud. Mycol.">
        <title>101 Dothideomycetes genomes: a test case for predicting lifestyles and emergence of pathogens.</title>
        <authorList>
            <person name="Haridas S."/>
            <person name="Albert R."/>
            <person name="Binder M."/>
            <person name="Bloem J."/>
            <person name="Labutti K."/>
            <person name="Salamov A."/>
            <person name="Andreopoulos B."/>
            <person name="Baker S."/>
            <person name="Barry K."/>
            <person name="Bills G."/>
            <person name="Bluhm B."/>
            <person name="Cannon C."/>
            <person name="Castanera R."/>
            <person name="Culley D."/>
            <person name="Daum C."/>
            <person name="Ezra D."/>
            <person name="Gonzalez J."/>
            <person name="Henrissat B."/>
            <person name="Kuo A."/>
            <person name="Liang C."/>
            <person name="Lipzen A."/>
            <person name="Lutzoni F."/>
            <person name="Magnuson J."/>
            <person name="Mondo S."/>
            <person name="Nolan M."/>
            <person name="Ohm R."/>
            <person name="Pangilinan J."/>
            <person name="Park H.-J."/>
            <person name="Ramirez L."/>
            <person name="Alfaro M."/>
            <person name="Sun H."/>
            <person name="Tritt A."/>
            <person name="Yoshinaga Y."/>
            <person name="Zwiers L.-H."/>
            <person name="Turgeon B."/>
            <person name="Goodwin S."/>
            <person name="Spatafora J."/>
            <person name="Crous P."/>
            <person name="Grigoriev I."/>
        </authorList>
    </citation>
    <scope>NUCLEOTIDE SEQUENCE</scope>
    <source>
        <strain evidence="7">CBS 480.64</strain>
    </source>
</reference>
<dbReference type="InterPro" id="IPR009072">
    <property type="entry name" value="Histone-fold"/>
</dbReference>
<evidence type="ECO:0000256" key="1">
    <source>
        <dbReference type="ARBA" id="ARBA00004123"/>
    </source>
</evidence>
<dbReference type="AlphaFoldDB" id="A0A6A7BYT4"/>
<keyword evidence="4" id="KW-0539">Nucleus</keyword>
<protein>
    <recommendedName>
        <fullName evidence="4">Histone H2A</fullName>
    </recommendedName>
</protein>
<dbReference type="SMART" id="SM00414">
    <property type="entry name" value="H2A"/>
    <property type="match status" value="1"/>
</dbReference>
<feature type="non-terminal residue" evidence="7">
    <location>
        <position position="1"/>
    </location>
</feature>
<name>A0A6A7BYT4_9PEZI</name>
<dbReference type="GO" id="GO:0003677">
    <property type="term" value="F:DNA binding"/>
    <property type="evidence" value="ECO:0007669"/>
    <property type="project" value="UniProtKB-KW"/>
</dbReference>
<dbReference type="Pfam" id="PF00125">
    <property type="entry name" value="Histone"/>
    <property type="match status" value="1"/>
</dbReference>
<evidence type="ECO:0000259" key="5">
    <source>
        <dbReference type="Pfam" id="PF00125"/>
    </source>
</evidence>
<dbReference type="Pfam" id="PF16211">
    <property type="entry name" value="Histone_H2A_C"/>
    <property type="match status" value="1"/>
</dbReference>
<evidence type="ECO:0000259" key="6">
    <source>
        <dbReference type="Pfam" id="PF16211"/>
    </source>
</evidence>
<dbReference type="InterPro" id="IPR032454">
    <property type="entry name" value="Histone_H2A_C"/>
</dbReference>
<evidence type="ECO:0000256" key="3">
    <source>
        <dbReference type="ARBA" id="ARBA00022990"/>
    </source>
</evidence>
<keyword evidence="3" id="KW-0007">Acetylation</keyword>
<dbReference type="InterPro" id="IPR007125">
    <property type="entry name" value="H2A/H2B/H3"/>
</dbReference>
<dbReference type="InterPro" id="IPR002119">
    <property type="entry name" value="Histone_H2A"/>
</dbReference>
<gene>
    <name evidence="7" type="ORF">K470DRAFT_217175</name>
</gene>
<keyword evidence="4" id="KW-0158">Chromosome</keyword>
<feature type="domain" description="Core Histone H2A/H2B/H3" evidence="5">
    <location>
        <begin position="2"/>
        <end position="71"/>
    </location>
</feature>
<dbReference type="Proteomes" id="UP000799421">
    <property type="component" value="Unassembled WGS sequence"/>
</dbReference>
<comment type="subcellular location">
    <subcellularLocation>
        <location evidence="1 4">Nucleus</location>
    </subcellularLocation>
</comment>
<dbReference type="EMBL" id="MU005982">
    <property type="protein sequence ID" value="KAF2860391.1"/>
    <property type="molecule type" value="Genomic_DNA"/>
</dbReference>
<keyword evidence="8" id="KW-1185">Reference proteome</keyword>
<keyword evidence="4" id="KW-0238">DNA-binding</keyword>
<evidence type="ECO:0000313" key="7">
    <source>
        <dbReference type="EMBL" id="KAF2860391.1"/>
    </source>
</evidence>
<dbReference type="SUPFAM" id="SSF47113">
    <property type="entry name" value="Histone-fold"/>
    <property type="match status" value="1"/>
</dbReference>
<dbReference type="GO" id="GO:0046982">
    <property type="term" value="F:protein heterodimerization activity"/>
    <property type="evidence" value="ECO:0007669"/>
    <property type="project" value="InterPro"/>
</dbReference>
<dbReference type="GO" id="GO:0030527">
    <property type="term" value="F:structural constituent of chromatin"/>
    <property type="evidence" value="ECO:0007669"/>
    <property type="project" value="InterPro"/>
</dbReference>
<keyword evidence="4" id="KW-0544">Nucleosome core</keyword>
<accession>A0A6A7BYT4</accession>
<evidence type="ECO:0000313" key="8">
    <source>
        <dbReference type="Proteomes" id="UP000799421"/>
    </source>
</evidence>
<dbReference type="OrthoDB" id="9421954at2759"/>
<comment type="similarity">
    <text evidence="2 4">Belongs to the histone H2A family.</text>
</comment>
<sequence length="101" mass="11012">SRSDRAGVIFPVGHLHRDLRITTSCRIYREAPVFLAAVLQNLLAELLNGACANAALRGHSRIEPQHIIMAVVANEEFCQIFRNVTIPGGGVLPAAQCEFCD</sequence>
<evidence type="ECO:0000256" key="4">
    <source>
        <dbReference type="RuleBase" id="RU003767"/>
    </source>
</evidence>
<dbReference type="PANTHER" id="PTHR23430">
    <property type="entry name" value="HISTONE H2A"/>
    <property type="match status" value="1"/>
</dbReference>
<organism evidence="7 8">
    <name type="scientific">Piedraia hortae CBS 480.64</name>
    <dbReference type="NCBI Taxonomy" id="1314780"/>
    <lineage>
        <taxon>Eukaryota</taxon>
        <taxon>Fungi</taxon>
        <taxon>Dikarya</taxon>
        <taxon>Ascomycota</taxon>
        <taxon>Pezizomycotina</taxon>
        <taxon>Dothideomycetes</taxon>
        <taxon>Dothideomycetidae</taxon>
        <taxon>Capnodiales</taxon>
        <taxon>Piedraiaceae</taxon>
        <taxon>Piedraia</taxon>
    </lineage>
</organism>
<dbReference type="CDD" id="cd00074">
    <property type="entry name" value="HFD_H2A"/>
    <property type="match status" value="1"/>
</dbReference>
<feature type="domain" description="Histone H2A C-terminal" evidence="6">
    <location>
        <begin position="75"/>
        <end position="93"/>
    </location>
</feature>
<dbReference type="Gene3D" id="1.10.20.10">
    <property type="entry name" value="Histone, subunit A"/>
    <property type="match status" value="1"/>
</dbReference>